<dbReference type="EMBL" id="AM180355">
    <property type="protein sequence ID" value="CCA62858.1"/>
    <property type="molecule type" value="Genomic_DNA"/>
</dbReference>
<protein>
    <submittedName>
        <fullName evidence="1">Uncharacterized protein</fullName>
    </submittedName>
</protein>
<evidence type="ECO:0000313" key="1">
    <source>
        <dbReference type="EMBL" id="CCA62858.1"/>
    </source>
</evidence>
<dbReference type="KEGG" id="cdf:CD630_21261"/>
<accession>F3Y5V0</accession>
<name>F3Y5V0_CLOD6</name>
<dbReference type="Proteomes" id="UP000001978">
    <property type="component" value="Chromosome"/>
</dbReference>
<gene>
    <name evidence="1" type="ordered locus">CD630_21261</name>
</gene>
<organism evidence="1 2">
    <name type="scientific">Clostridioides difficile (strain 630)</name>
    <name type="common">Peptoclostridium difficile</name>
    <dbReference type="NCBI Taxonomy" id="272563"/>
    <lineage>
        <taxon>Bacteria</taxon>
        <taxon>Bacillati</taxon>
        <taxon>Bacillota</taxon>
        <taxon>Clostridia</taxon>
        <taxon>Peptostreptococcales</taxon>
        <taxon>Peptostreptococcaceae</taxon>
        <taxon>Clostridioides</taxon>
    </lineage>
</organism>
<reference key="2">
    <citation type="submission" date="2006-06" db="EMBL/GenBank/DDBJ databases">
        <title>Reannotation of the genome sequence of Clostridium difficile strain 630.</title>
        <authorList>
            <person name="Monot M."/>
            <person name="Boursaux-Eude C."/>
            <person name="Thibonnier M."/>
            <person name="Vallenet D."/>
            <person name="Moszer I."/>
            <person name="Medigue C."/>
            <person name="Martin-Verstraete I.and.Dupuy.B."/>
        </authorList>
    </citation>
    <scope>NUCLEOTIDE SEQUENCE</scope>
    <source>
        <strain>630</strain>
    </source>
</reference>
<dbReference type="AlphaFoldDB" id="F3Y5V0"/>
<reference evidence="1 2" key="1">
    <citation type="journal article" date="2006" name="Nat. Genet.">
        <title>The multidrug-resistant human pathogen Clostridium difficile has a highly mobile, mosaic genome.</title>
        <authorList>
            <person name="Sebaihia M."/>
            <person name="Wren B.W."/>
            <person name="Mullany P."/>
            <person name="Fairweather N.F."/>
            <person name="Minton N."/>
            <person name="Stabler R."/>
            <person name="Thomson N.R."/>
            <person name="Roberts A.P."/>
            <person name="Cerdeno-Tarraga A.M."/>
            <person name="Wang H."/>
            <person name="Holden M.T.G."/>
            <person name="Wright A."/>
            <person name="Churcher C."/>
            <person name="Quail M.A."/>
            <person name="Baker S."/>
            <person name="Bason N."/>
            <person name="Brooks K."/>
            <person name="Chillingworth T."/>
            <person name="Cronin A."/>
            <person name="Davis P."/>
            <person name="Dowd L."/>
            <person name="Fraser A."/>
            <person name="Feltwell T."/>
            <person name="Hance Z."/>
            <person name="Holroyd S."/>
            <person name="Jagels K."/>
            <person name="Moule S."/>
            <person name="Mungall K."/>
            <person name="Price C."/>
            <person name="Rabbinowitsch R."/>
            <person name="Sharp S."/>
            <person name="Simmonds M."/>
            <person name="Steven K."/>
            <person name="Unwin L."/>
            <person name="Whithead S."/>
            <person name="Dupuy B."/>
            <person name="Dougan G."/>
            <person name="Barrell B.and.Parkhill.J."/>
        </authorList>
    </citation>
    <scope>NUCLEOTIDE SEQUENCE [LARGE SCALE GENOMIC DNA]</scope>
    <source>
        <strain evidence="1 2">630</strain>
    </source>
</reference>
<sequence>MWKFYVLKILVKTFIKKDNRNVLTKIVRIEMLYS</sequence>
<dbReference type="BioCyc" id="PDIF272563:G12WB-2283-MONOMER"/>
<dbReference type="EnsemblBacteria" id="CCA62858">
    <property type="protein sequence ID" value="CCA62858"/>
    <property type="gene ID" value="CD630_21261"/>
</dbReference>
<proteinExistence type="predicted"/>
<evidence type="ECO:0000313" key="2">
    <source>
        <dbReference type="Proteomes" id="UP000001978"/>
    </source>
</evidence>